<dbReference type="Pfam" id="PF00668">
    <property type="entry name" value="Condensation"/>
    <property type="match status" value="3"/>
</dbReference>
<proteinExistence type="inferred from homology"/>
<dbReference type="GO" id="GO:0003824">
    <property type="term" value="F:catalytic activity"/>
    <property type="evidence" value="ECO:0007669"/>
    <property type="project" value="InterPro"/>
</dbReference>
<dbReference type="Gene3D" id="3.40.50.1820">
    <property type="entry name" value="alpha/beta hydrolase"/>
    <property type="match status" value="1"/>
</dbReference>
<dbReference type="GO" id="GO:0031177">
    <property type="term" value="F:phosphopantetheine binding"/>
    <property type="evidence" value="ECO:0007669"/>
    <property type="project" value="InterPro"/>
</dbReference>
<evidence type="ECO:0000256" key="4">
    <source>
        <dbReference type="ARBA" id="ARBA00022553"/>
    </source>
</evidence>
<dbReference type="Proteomes" id="UP000729701">
    <property type="component" value="Unassembled WGS sequence"/>
</dbReference>
<feature type="domain" description="Carrier" evidence="5">
    <location>
        <begin position="783"/>
        <end position="858"/>
    </location>
</feature>
<dbReference type="Gene3D" id="2.30.38.10">
    <property type="entry name" value="Luciferase, Domain 3"/>
    <property type="match status" value="3"/>
</dbReference>
<dbReference type="PROSITE" id="PS50075">
    <property type="entry name" value="CARRIER"/>
    <property type="match status" value="3"/>
</dbReference>
<dbReference type="InterPro" id="IPR001242">
    <property type="entry name" value="Condensation_dom"/>
</dbReference>
<dbReference type="SMART" id="SM00823">
    <property type="entry name" value="PKS_PP"/>
    <property type="match status" value="3"/>
</dbReference>
<feature type="domain" description="Carrier" evidence="5">
    <location>
        <begin position="2950"/>
        <end position="3025"/>
    </location>
</feature>
<dbReference type="Gene3D" id="1.10.1200.10">
    <property type="entry name" value="ACP-like"/>
    <property type="match status" value="3"/>
</dbReference>
<dbReference type="InterPro" id="IPR029058">
    <property type="entry name" value="AB_hydrolase_fold"/>
</dbReference>
<comment type="cofactor">
    <cofactor evidence="1">
        <name>pantetheine 4'-phosphate</name>
        <dbReference type="ChEBI" id="CHEBI:47942"/>
    </cofactor>
</comment>
<gene>
    <name evidence="6" type="ORF">KME60_26995</name>
</gene>
<dbReference type="Pfam" id="PF00501">
    <property type="entry name" value="AMP-binding"/>
    <property type="match status" value="3"/>
</dbReference>
<sequence length="3293" mass="369181">MNQLDYSFDNTSKSVESTLTYWKQQLEDVPPILELPTDYQRPQTPNYQHSKQSLLLKPTTQALRNFSDQQGVNLDIIILAAFQIFLYRYSGTETILVAAALNNCNQKILPLSTYLADNPSLQEFINRVAKVILEADKHESLSWEKLVEALNWDEPSHYHPLYQVTFVWDNELKSQELSNITNFDLSLKLEETATGINGYFEYRPDLFKAETINRMVGHFQTMLAGIVANPEQGIAELPLLTANEKRELLVDLNNTAVDYPRNKCIHELFEEQVKRNPEAVAVVFAGQQMTYGELNTKANQLAHYLRSLGVETEVPAGIYLERSLEMIVSVIAILKAGGVYLPLDPSYPLDRLEFMLFDAQVPVLIAMSALKENLPNHTAKVICLDSEKLAIAQQSPENPINQTHPHNLAYIIYTSGSTGKPKGTMIEQRSLVNAYLAWEDAYHLSSKTTSHLQMASFSFDVFSGDLVRAICSGAKLVLTPRDFILDAPQLYGLMRQEKVDCAEFVPAVLRNLIQYLKQTNQNLDFMKLLVAGSDSWYLSEYKYIKSLCGSQTRLINSYGVSEATIDSSYFETEVVDLSVDRLIPIGRPFANNQIFILDANMQPVPIGVSGELYLGGAGLARGYLNRLDLTQEKFVKSPFTDYFPANQDTRLYKTNDKARYLADGNIEFLGRIDNQVKIRGFRIELGEIEALISQHPKIQGNIVIVREDVPGDRYLAAYVVPLTGEITANEMRNFLKAKLPTYMMPSAFVILNALPLTPNGKIDRRALPAPDWNSLIEEANFVAPETITEKALANTWCQILGLKRIGIHDNFFDLGGHSLLVSQLLAYCWQEFSVQLSVVQFFQAPTIAASALVIEQCQNQGINISKYQVISRRDNQKSAPLSFPQQRLWFLEQLEPNRSDYHISQAVHLTGKLNTAGLQMALDAIVAHHEVLRTNYINENGNPVQVISPPSSVELSLFTPAEGETEVEILTQESQRPFNFSDGLMLRATLLQIAPQEHILLLVMHHIASDGWSMGIIAEQLKELYQAFSNNQPSPLSKLPIQYADFAVWQRQYLQGGVIKSASAYWKQQLADAPALLSLPTNRPRPAVQTFQGASQSFVLSSELTAALSLLSKTEGVTFFMTMLAAFDSLLCRYTGTEDIVVGSPIANRNRLEFEELIGFFVNTLVYRTDVSGNPTFRELLRRVREVAMSAYTHQDLPFEMLVEVLQPKRDLSYSPLFQVMFVYEEDVSAHNIELPGITSRPYRVKNNTAKFDLTLYLGQTPAGLECSWVYNTDLFDASTIERMTNHFQTMLEGIVANPDQTISQLPLLPTNELLQLLFEWNDNQINYSQDKCIHQLFEEQVERTPDAVAVVFEGQQLTYQELNSRANQLANYLRTLGIRPEVLVGICIERSLEMVVGLLGILKAGGAYVPIDPAFPQERVGFMLEDAQVSVLLTNDSLMLQFPNRMVCLDSDWEKIAQENDANLENIATPQNLIYVIFTSGSTGRAKGVAIEHQQVLNYLSGIQERIFPSVGGNFALASTFAADLGNTVLFPSLCGGGCLHILSKERVSDPNALLNYCQQHPIDCLKIVPSHLAALLTSAHPETILPRQRLILGGEATSWDLIEKIQHYAPNCKIFNHYGPTESTVGVLTYGVDSQPLNYHTQIVPLGRPLPNIEIYLLDRQMQPVPIGVPGELYIGGAGLARGYLNRPDLTQEKFIPNPFKDSLNARLYKTGDLARYLPDGNIEYLGRIDNQVKIRGFRIELGEIEALLSQHPALAQTVVTAQDKRLVAYIVAHQGQKPTINQLQNFLSQKLPDYMMPSAFVMLEALPLTLNGKIDHRALPVPDAAFSESDFVAPRNSTEEALASIWSKVLGIEKVGIHDNFFNLGGHSLLIIQVLAYCWQDFSVQIPLRQFFKSPTIADLAVAIIESQNQGTDVSKYEVIPQKTNQKSAPLSFAQQRLWFLEQLEPNSSNYHIAKVVRLTGSLNIAVLHQSLNAIVVHHEVLRTNFLIEDGNPIQVIGIPREVELPLVNLQDCLPGERNTEVQQLLQQESQRPFNFSDGLMLRAKLLQIAPQEHILSLVMHHIASDGWSVGVLWNQLRELYTAGLNGKPNPLPIMPIQYADFAVWQREWLSGEELANQLNYWKQQLAGASPVLDLPTDYPRPSIQTYRNASQFLLLNQDLTAALKAVSRQQGVTLFMTLLAAFQTFLYRYTGQEDIIVGSPIAGRNRTELNDLIGFFINTLVLRTNLSGSPSFTELLAQVSQVALGAYTHQDMPFQKLVEELKLERDLSRNPLFQVWFNMLNLGDIQLELPGLTVENVLLPEAASKFDLSLYLQEQNEGIQLELDYNADLFTPERMQEMLSQYHHLLEQIVANPSSNITELSLVTPTAASILPNPQQPIPSQWVGAVHNNFSQQAERLPQQVAVIDAKNTWTYNELEERTNLLANYLLQHIQPQEIVAIYGHRSAELVWAILGVLKAGAAFVILDPAYPTSRLIDYLQISQPRAFLQITAADEFPDAILMCLDNLSCNCRLKLPQDSMVGIRSLFAYPNTNPSVAVEPDNLAYIAFTSGSTGKPKGIIGTHNPLSHFLQWHCQNFGLNESDKFSMLSGLSHDPLLRDIFTPLSLGATLCIPQQEDIETPGQLAQWMQQQQVSIAHLTPAMGQLLSANTKISTASLRYLFFGGETLTVQDVDRISNFAPHATCVNFYGATETPQAMGYYIVSKQDDRILSKETIPVGKGIADVQLLVLNPQKQLAGIGELGEIYVRTPYLSQGYIGTDELTSERFLVNPFLNEGRRKKEEGRRKDGTPTQNGRPIEVGVLKRTARIKTADSEDRLYKTGDLGRYLPNGDIEFLGRSDYQVKIRGFRVELGEIEALLSQHPSVKDNVAIAREDVPGNKCLVAYIVLNQESAFTSSELRQFLKKQLPTYMVPSNFVILEALPLTPNGKIDRKALPTPDYIRQEPKETFVAPHDELEIRLTKIWEKVLGVQPISIRDNFFELGGHSLIAVVLFAEIEKIFGKTLPLATLFQAQTIEELAAVCRNKEWSAPWSPLVLIQPKGSKPPLFFIHPIGGNILEYSDIIQCLGQERPIYGIQAVGLDGKAPLNRVEDMAEYYIKEIRSILPNGPYFLAGFSFGGLVAFEMAQQLHTQGQKVGLLALLDRTAPNVVGSRSSLTKYLRVHLTNLWQLNNQEKLGYIKSLLQWYLNKSNYKDVLIQNLPEVVENSNIINVIEANIQASNGYKAKPYPGVLTLFRCNVQPVRWADYPDLGWGSLVRDLEIHAIPGDHNNILKKPHIQVLSEKLKFCLEKADSSC</sequence>
<reference evidence="6" key="2">
    <citation type="journal article" date="2022" name="Microbiol. Resour. Announc.">
        <title>Metagenome Sequencing to Explore Phylogenomics of Terrestrial Cyanobacteria.</title>
        <authorList>
            <person name="Ward R.D."/>
            <person name="Stajich J.E."/>
            <person name="Johansen J.R."/>
            <person name="Huntemann M."/>
            <person name="Clum A."/>
            <person name="Foster B."/>
            <person name="Foster B."/>
            <person name="Roux S."/>
            <person name="Palaniappan K."/>
            <person name="Varghese N."/>
            <person name="Mukherjee S."/>
            <person name="Reddy T.B.K."/>
            <person name="Daum C."/>
            <person name="Copeland A."/>
            <person name="Chen I.A."/>
            <person name="Ivanova N.N."/>
            <person name="Kyrpides N.C."/>
            <person name="Shapiro N."/>
            <person name="Eloe-Fadrosh E.A."/>
            <person name="Pietrasiak N."/>
        </authorList>
    </citation>
    <scope>NUCLEOTIDE SEQUENCE</scope>
    <source>
        <strain evidence="6">GSE-NOS-MK-12-04C</strain>
    </source>
</reference>
<dbReference type="Gene3D" id="3.40.50.980">
    <property type="match status" value="6"/>
</dbReference>
<dbReference type="InterPro" id="IPR020806">
    <property type="entry name" value="PKS_PP-bd"/>
</dbReference>
<dbReference type="InterPro" id="IPR020845">
    <property type="entry name" value="AMP-binding_CS"/>
</dbReference>
<dbReference type="FunFam" id="1.10.1200.10:FF:000005">
    <property type="entry name" value="Nonribosomal peptide synthetase 1"/>
    <property type="match status" value="3"/>
</dbReference>
<dbReference type="PANTHER" id="PTHR45527">
    <property type="entry name" value="NONRIBOSOMAL PEPTIDE SYNTHETASE"/>
    <property type="match status" value="1"/>
</dbReference>
<dbReference type="Pfam" id="PF00975">
    <property type="entry name" value="Thioesterase"/>
    <property type="match status" value="1"/>
</dbReference>
<dbReference type="NCBIfam" id="TIGR01733">
    <property type="entry name" value="AA-adenyl-dom"/>
    <property type="match status" value="3"/>
</dbReference>
<dbReference type="Pfam" id="PF13193">
    <property type="entry name" value="AMP-binding_C"/>
    <property type="match status" value="3"/>
</dbReference>
<dbReference type="SUPFAM" id="SSF56801">
    <property type="entry name" value="Acetyl-CoA synthetase-like"/>
    <property type="match status" value="3"/>
</dbReference>
<dbReference type="CDD" id="cd19531">
    <property type="entry name" value="LCL_NRPS-like"/>
    <property type="match status" value="2"/>
</dbReference>
<organism evidence="6 7">
    <name type="scientific">Cyanomargarita calcarea GSE-NOS-MK-12-04C</name>
    <dbReference type="NCBI Taxonomy" id="2839659"/>
    <lineage>
        <taxon>Bacteria</taxon>
        <taxon>Bacillati</taxon>
        <taxon>Cyanobacteriota</taxon>
        <taxon>Cyanophyceae</taxon>
        <taxon>Nostocales</taxon>
        <taxon>Cyanomargaritaceae</taxon>
        <taxon>Cyanomargarita</taxon>
    </lineage>
</organism>
<keyword evidence="4" id="KW-0597">Phosphoprotein</keyword>
<dbReference type="Gene3D" id="3.30.559.10">
    <property type="entry name" value="Chloramphenicol acetyltransferase-like domain"/>
    <property type="match status" value="2"/>
</dbReference>
<dbReference type="InterPro" id="IPR036736">
    <property type="entry name" value="ACP-like_sf"/>
</dbReference>
<name>A0A951QRY8_9CYAN</name>
<evidence type="ECO:0000313" key="7">
    <source>
        <dbReference type="Proteomes" id="UP000729701"/>
    </source>
</evidence>
<evidence type="ECO:0000259" key="5">
    <source>
        <dbReference type="PROSITE" id="PS50075"/>
    </source>
</evidence>
<dbReference type="GO" id="GO:0043041">
    <property type="term" value="P:amino acid activation for nonribosomal peptide biosynthetic process"/>
    <property type="evidence" value="ECO:0007669"/>
    <property type="project" value="TreeGrafter"/>
</dbReference>
<dbReference type="InterPro" id="IPR009081">
    <property type="entry name" value="PP-bd_ACP"/>
</dbReference>
<dbReference type="Pfam" id="PF00550">
    <property type="entry name" value="PP-binding"/>
    <property type="match status" value="3"/>
</dbReference>
<dbReference type="FunFam" id="3.40.50.12780:FF:000012">
    <property type="entry name" value="Non-ribosomal peptide synthetase"/>
    <property type="match status" value="2"/>
</dbReference>
<evidence type="ECO:0000313" key="6">
    <source>
        <dbReference type="EMBL" id="MBW4670971.1"/>
    </source>
</evidence>
<dbReference type="GO" id="GO:0008610">
    <property type="term" value="P:lipid biosynthetic process"/>
    <property type="evidence" value="ECO:0007669"/>
    <property type="project" value="UniProtKB-ARBA"/>
</dbReference>
<comment type="similarity">
    <text evidence="2">Belongs to the ATP-dependent AMP-binding enzyme family.</text>
</comment>
<dbReference type="InterPro" id="IPR025110">
    <property type="entry name" value="AMP-bd_C"/>
</dbReference>
<feature type="domain" description="Carrier" evidence="5">
    <location>
        <begin position="1836"/>
        <end position="1911"/>
    </location>
</feature>
<dbReference type="InterPro" id="IPR000873">
    <property type="entry name" value="AMP-dep_synth/lig_dom"/>
</dbReference>
<dbReference type="SUPFAM" id="SSF53474">
    <property type="entry name" value="alpha/beta-Hydrolases"/>
    <property type="match status" value="1"/>
</dbReference>
<evidence type="ECO:0000256" key="2">
    <source>
        <dbReference type="ARBA" id="ARBA00006432"/>
    </source>
</evidence>
<evidence type="ECO:0000256" key="1">
    <source>
        <dbReference type="ARBA" id="ARBA00001957"/>
    </source>
</evidence>
<dbReference type="InterPro" id="IPR023213">
    <property type="entry name" value="CAT-like_dom_sf"/>
</dbReference>
<dbReference type="GO" id="GO:0005829">
    <property type="term" value="C:cytosol"/>
    <property type="evidence" value="ECO:0007669"/>
    <property type="project" value="TreeGrafter"/>
</dbReference>
<dbReference type="NCBIfam" id="NF003417">
    <property type="entry name" value="PRK04813.1"/>
    <property type="match status" value="4"/>
</dbReference>
<dbReference type="InterPro" id="IPR001031">
    <property type="entry name" value="Thioesterase"/>
</dbReference>
<dbReference type="FunFam" id="3.30.559.10:FF:000012">
    <property type="entry name" value="Non-ribosomal peptide synthetase"/>
    <property type="match status" value="1"/>
</dbReference>
<protein>
    <submittedName>
        <fullName evidence="6">Amino acid adenylation domain-containing protein</fullName>
    </submittedName>
</protein>
<dbReference type="CDD" id="cd05930">
    <property type="entry name" value="A_NRPS"/>
    <property type="match status" value="3"/>
</dbReference>
<dbReference type="Gene3D" id="3.30.300.30">
    <property type="match status" value="3"/>
</dbReference>
<evidence type="ECO:0000256" key="3">
    <source>
        <dbReference type="ARBA" id="ARBA00022450"/>
    </source>
</evidence>
<dbReference type="SUPFAM" id="SSF47336">
    <property type="entry name" value="ACP-like"/>
    <property type="match status" value="3"/>
</dbReference>
<dbReference type="PROSITE" id="PS00455">
    <property type="entry name" value="AMP_BINDING"/>
    <property type="match status" value="3"/>
</dbReference>
<dbReference type="GO" id="GO:0044550">
    <property type="term" value="P:secondary metabolite biosynthetic process"/>
    <property type="evidence" value="ECO:0007669"/>
    <property type="project" value="UniProtKB-ARBA"/>
</dbReference>
<dbReference type="FunFam" id="3.30.300.30:FF:000010">
    <property type="entry name" value="Enterobactin synthetase component F"/>
    <property type="match status" value="3"/>
</dbReference>
<keyword evidence="3" id="KW-0596">Phosphopantetheine</keyword>
<dbReference type="InterPro" id="IPR010071">
    <property type="entry name" value="AA_adenyl_dom"/>
</dbReference>
<reference evidence="6" key="1">
    <citation type="submission" date="2021-05" db="EMBL/GenBank/DDBJ databases">
        <authorList>
            <person name="Pietrasiak N."/>
            <person name="Ward R."/>
            <person name="Stajich J.E."/>
            <person name="Kurbessoian T."/>
        </authorList>
    </citation>
    <scope>NUCLEOTIDE SEQUENCE</scope>
    <source>
        <strain evidence="6">GSE-NOS-MK-12-04C</strain>
    </source>
</reference>
<dbReference type="EMBL" id="JAHHGZ010000037">
    <property type="protein sequence ID" value="MBW4670971.1"/>
    <property type="molecule type" value="Genomic_DNA"/>
</dbReference>
<dbReference type="SUPFAM" id="SSF52777">
    <property type="entry name" value="CoA-dependent acyltransferases"/>
    <property type="match status" value="5"/>
</dbReference>
<dbReference type="FunFam" id="2.30.38.10:FF:000001">
    <property type="entry name" value="Non-ribosomal peptide synthetase PvdI"/>
    <property type="match status" value="1"/>
</dbReference>
<accession>A0A951QRY8</accession>
<dbReference type="Gene3D" id="3.30.559.30">
    <property type="entry name" value="Nonribosomal peptide synthetase, condensation domain"/>
    <property type="match status" value="3"/>
</dbReference>
<dbReference type="FunFam" id="3.40.50.980:FF:000001">
    <property type="entry name" value="Non-ribosomal peptide synthetase"/>
    <property type="match status" value="2"/>
</dbReference>
<dbReference type="PANTHER" id="PTHR45527:SF1">
    <property type="entry name" value="FATTY ACID SYNTHASE"/>
    <property type="match status" value="1"/>
</dbReference>
<dbReference type="InterPro" id="IPR045851">
    <property type="entry name" value="AMP-bd_C_sf"/>
</dbReference>
<comment type="caution">
    <text evidence="6">The sequence shown here is derived from an EMBL/GenBank/DDBJ whole genome shotgun (WGS) entry which is preliminary data.</text>
</comment>